<sequence>MSAPPRVGVVVLTHERPAELERCLQRLGALPEAPPVVVVDNASRGDTAAAVVARHAGVELLRSPVNLGAAGRNLGVARLATPYVAFCDDDTWWAAGALTRAADLLDAHARIGALSARVLVGADDRLDPTCVAMAASPLPADGLPGPRLVSFMAGAVVMRTRAFREAGGYEPRFFLGAEEALLALDLAAAGWAMVYADEVVTHHHPSPARDVGLRRRVLMRNRLWLAWLRLPWRLAWHETRVVLRDARAAGVAQPALRAALAALPWVLRHRRRLPETVVEAWRRVHHAGA</sequence>
<comment type="similarity">
    <text evidence="1">Belongs to the glycosyltransferase 2 family.</text>
</comment>
<protein>
    <submittedName>
        <fullName evidence="5">Glycosyl transferase family 2</fullName>
    </submittedName>
</protein>
<dbReference type="RefSeq" id="WP_200380322.1">
    <property type="nucleotide sequence ID" value="NZ_NRRU01000170.1"/>
</dbReference>
<evidence type="ECO:0000259" key="4">
    <source>
        <dbReference type="Pfam" id="PF00535"/>
    </source>
</evidence>
<dbReference type="Gene3D" id="3.90.550.10">
    <property type="entry name" value="Spore Coat Polysaccharide Biosynthesis Protein SpsA, Chain A"/>
    <property type="match status" value="1"/>
</dbReference>
<keyword evidence="6" id="KW-1185">Reference proteome</keyword>
<dbReference type="PANTHER" id="PTHR43179:SF12">
    <property type="entry name" value="GALACTOFURANOSYLTRANSFERASE GLFT2"/>
    <property type="match status" value="1"/>
</dbReference>
<evidence type="ECO:0000256" key="2">
    <source>
        <dbReference type="ARBA" id="ARBA00022676"/>
    </source>
</evidence>
<dbReference type="GO" id="GO:0016740">
    <property type="term" value="F:transferase activity"/>
    <property type="evidence" value="ECO:0007669"/>
    <property type="project" value="UniProtKB-KW"/>
</dbReference>
<name>A0ABS1E4L6_RUBGE</name>
<reference evidence="5" key="2">
    <citation type="journal article" date="2020" name="Microorganisms">
        <title>Osmotic Adaptation and Compatible Solute Biosynthesis of Phototrophic Bacteria as Revealed from Genome Analyses.</title>
        <authorList>
            <person name="Imhoff J.F."/>
            <person name="Rahn T."/>
            <person name="Kunzel S."/>
            <person name="Keller A."/>
            <person name="Neulinger S.C."/>
        </authorList>
    </citation>
    <scope>NUCLEOTIDE SEQUENCE</scope>
    <source>
        <strain evidence="5">IM 151</strain>
    </source>
</reference>
<comment type="caution">
    <text evidence="5">The sequence shown here is derived from an EMBL/GenBank/DDBJ whole genome shotgun (WGS) entry which is preliminary data.</text>
</comment>
<evidence type="ECO:0000256" key="3">
    <source>
        <dbReference type="ARBA" id="ARBA00022679"/>
    </source>
</evidence>
<dbReference type="InterPro" id="IPR029044">
    <property type="entry name" value="Nucleotide-diphossugar_trans"/>
</dbReference>
<proteinExistence type="inferred from homology"/>
<keyword evidence="2" id="KW-0328">Glycosyltransferase</keyword>
<dbReference type="SUPFAM" id="SSF53448">
    <property type="entry name" value="Nucleotide-diphospho-sugar transferases"/>
    <property type="match status" value="1"/>
</dbReference>
<gene>
    <name evidence="5" type="ORF">CKO43_24310</name>
</gene>
<keyword evidence="3 5" id="KW-0808">Transferase</keyword>
<evidence type="ECO:0000256" key="1">
    <source>
        <dbReference type="ARBA" id="ARBA00006739"/>
    </source>
</evidence>
<dbReference type="Proteomes" id="UP001041814">
    <property type="component" value="Unassembled WGS sequence"/>
</dbReference>
<dbReference type="Pfam" id="PF00535">
    <property type="entry name" value="Glycos_transf_2"/>
    <property type="match status" value="1"/>
</dbReference>
<reference evidence="5" key="1">
    <citation type="submission" date="2017-08" db="EMBL/GenBank/DDBJ databases">
        <authorList>
            <person name="Imhoff J.F."/>
            <person name="Rahn T."/>
            <person name="Kuenzel S."/>
            <person name="Neulinger S.C."/>
        </authorList>
    </citation>
    <scope>NUCLEOTIDE SEQUENCE</scope>
    <source>
        <strain evidence="5">IM 151</strain>
    </source>
</reference>
<accession>A0ABS1E4L6</accession>
<feature type="domain" description="Glycosyltransferase 2-like" evidence="4">
    <location>
        <begin position="9"/>
        <end position="128"/>
    </location>
</feature>
<organism evidence="5 6">
    <name type="scientific">Rubrivivax gelatinosus</name>
    <name type="common">Rhodocyclus gelatinosus</name>
    <name type="synonym">Rhodopseudomonas gelatinosa</name>
    <dbReference type="NCBI Taxonomy" id="28068"/>
    <lineage>
        <taxon>Bacteria</taxon>
        <taxon>Pseudomonadati</taxon>
        <taxon>Pseudomonadota</taxon>
        <taxon>Betaproteobacteria</taxon>
        <taxon>Burkholderiales</taxon>
        <taxon>Sphaerotilaceae</taxon>
        <taxon>Rubrivivax</taxon>
    </lineage>
</organism>
<dbReference type="PANTHER" id="PTHR43179">
    <property type="entry name" value="RHAMNOSYLTRANSFERASE WBBL"/>
    <property type="match status" value="1"/>
</dbReference>
<evidence type="ECO:0000313" key="6">
    <source>
        <dbReference type="Proteomes" id="UP001041814"/>
    </source>
</evidence>
<dbReference type="EMBL" id="NRRU01000170">
    <property type="protein sequence ID" value="MBK1715875.1"/>
    <property type="molecule type" value="Genomic_DNA"/>
</dbReference>
<evidence type="ECO:0000313" key="5">
    <source>
        <dbReference type="EMBL" id="MBK1715875.1"/>
    </source>
</evidence>
<dbReference type="InterPro" id="IPR001173">
    <property type="entry name" value="Glyco_trans_2-like"/>
</dbReference>